<proteinExistence type="inferred from homology"/>
<evidence type="ECO:0000313" key="12">
    <source>
        <dbReference type="Proteomes" id="UP000235598"/>
    </source>
</evidence>
<dbReference type="NCBIfam" id="TIGR01596">
    <property type="entry name" value="cas3_HD"/>
    <property type="match status" value="1"/>
</dbReference>
<dbReference type="CDD" id="cd09641">
    <property type="entry name" value="Cas3''_I"/>
    <property type="match status" value="1"/>
</dbReference>
<comment type="similarity">
    <text evidence="1">In the N-terminal section; belongs to the CRISPR-associated nuclease Cas3-HD family.</text>
</comment>
<keyword evidence="6" id="KW-0378">Hydrolase</keyword>
<sequence>MALSPTSPAFLLLAKSFKSDDPSLAHLRESLWLSDPQHLRDSADVGMALSTSWVPESVRERLCRKNHLTREQFKSLTGFLTGTHDCGKATKTFTDQIANVPELEWLANQARRAMSHDGSTPFVNPAFKPPHSLASDAILRRELARIFPEAEYTAICTLTSAAGAHHGRPSELPMHDGPLGGERLTTVNQYLDRHGPVWAEAWQELVEDILERTQATSALEQVLNQGGLDITDQMLLAGLVSIADWIASNQELFELTESGRHTSDQSRAGDALEQLALTPPWRANRDNVPPFEKRFGWPKGSRLRECQQVAVEAAMEQAGPTLFIICDEMGRGKTEAALLAAEISAGHTGAGGAAFALPNQVTSNAMLPRITHWVESLDQESPHSLRLMHSNAHLSPEFESLIHRTRAISDGTDHDEVIAHQWFSGRKGLLSEFTVSTVDQVLMLALQSRYVALRHFGLAGKVVIIDEVHSYDHYTRSYLEKTLTWLAAHGTSVILLSATLASSVQSEFEKAYAEGVAQKKPTQRKPVKRKVELPQPTETFTFPSVSVTSQAGTKRMPVEAEKKSREVRLTTLDDSLQDLQSALSTRLKDGGVVGVVCNTVSRAQQAFSTLRKEYGEDVVLLHSQLTVTERSSLERQLVNDLGKNGRRQPSDAQTQRPYRRLVVGTQVLEQSLDVDFDLLVSDFAPVDLLAQRAGRLHRHGRPAHDRPLALREPEMLVRGLNRGGISATTVPEFESGAQKIYGQYLLLATAAVLRTHVNGSPWCIRHDLYPKIEAVYTHIPDIPEVWATRFEEAKKAYDHDKKQAQVRAEKFQMPTPRKAGIDLTQALGSASKLDADRDQRKAVASVRDIKPTLEAILLWENDGYIYPLPWLLDDETELVPLSETQLPPRKISRLLAESVVKIPHWLVPEWSIDPAIDELEAQGVAAWQDDFRLRGQLLLRVGHDFSGRLLDRNFFYLPAIGFVQPDHVHEFDFVTRAPEGDFYDEQLDYPYDCGGDFS</sequence>
<dbReference type="GO" id="GO:0004518">
    <property type="term" value="F:nuclease activity"/>
    <property type="evidence" value="ECO:0007669"/>
    <property type="project" value="UniProtKB-KW"/>
</dbReference>
<dbReference type="InterPro" id="IPR054712">
    <property type="entry name" value="Cas3-like_dom"/>
</dbReference>
<keyword evidence="8" id="KW-0067">ATP-binding</keyword>
<comment type="caution">
    <text evidence="11">The sequence shown here is derived from an EMBL/GenBank/DDBJ whole genome shotgun (WGS) entry which is preliminary data.</text>
</comment>
<keyword evidence="4" id="KW-0479">Metal-binding</keyword>
<dbReference type="GO" id="GO:0003724">
    <property type="term" value="F:RNA helicase activity"/>
    <property type="evidence" value="ECO:0007669"/>
    <property type="project" value="TreeGrafter"/>
</dbReference>
<dbReference type="Gene3D" id="3.40.50.300">
    <property type="entry name" value="P-loop containing nucleotide triphosphate hydrolases"/>
    <property type="match status" value="2"/>
</dbReference>
<evidence type="ECO:0000256" key="8">
    <source>
        <dbReference type="ARBA" id="ARBA00022840"/>
    </source>
</evidence>
<dbReference type="GO" id="GO:0046872">
    <property type="term" value="F:metal ion binding"/>
    <property type="evidence" value="ECO:0007669"/>
    <property type="project" value="UniProtKB-KW"/>
</dbReference>
<evidence type="ECO:0000256" key="2">
    <source>
        <dbReference type="ARBA" id="ARBA00009046"/>
    </source>
</evidence>
<keyword evidence="7" id="KW-0347">Helicase</keyword>
<dbReference type="GO" id="GO:0016787">
    <property type="term" value="F:hydrolase activity"/>
    <property type="evidence" value="ECO:0007669"/>
    <property type="project" value="UniProtKB-KW"/>
</dbReference>
<dbReference type="AlphaFoldDB" id="A0A2N6VMU2"/>
<gene>
    <name evidence="11" type="ORF">CJ199_05160</name>
</gene>
<evidence type="ECO:0000256" key="7">
    <source>
        <dbReference type="ARBA" id="ARBA00022806"/>
    </source>
</evidence>
<dbReference type="SUPFAM" id="SSF52540">
    <property type="entry name" value="P-loop containing nucleoside triphosphate hydrolases"/>
    <property type="match status" value="1"/>
</dbReference>
<name>A0A2N6VMU2_9MICO</name>
<comment type="similarity">
    <text evidence="2">In the central section; belongs to the CRISPR-associated helicase Cas3 family.</text>
</comment>
<keyword evidence="9" id="KW-0051">Antiviral defense</keyword>
<evidence type="ECO:0000256" key="3">
    <source>
        <dbReference type="ARBA" id="ARBA00022722"/>
    </source>
</evidence>
<dbReference type="InterPro" id="IPR041372">
    <property type="entry name" value="Cas3_C"/>
</dbReference>
<evidence type="ECO:0000256" key="6">
    <source>
        <dbReference type="ARBA" id="ARBA00022801"/>
    </source>
</evidence>
<dbReference type="Proteomes" id="UP000235598">
    <property type="component" value="Unassembled WGS sequence"/>
</dbReference>
<dbReference type="Pfam" id="PF22590">
    <property type="entry name" value="Cas3-like_C_2"/>
    <property type="match status" value="1"/>
</dbReference>
<evidence type="ECO:0000256" key="5">
    <source>
        <dbReference type="ARBA" id="ARBA00022741"/>
    </source>
</evidence>
<keyword evidence="3" id="KW-0540">Nuclease</keyword>
<dbReference type="EMBL" id="PNHK01000002">
    <property type="protein sequence ID" value="PMD05409.1"/>
    <property type="molecule type" value="Genomic_DNA"/>
</dbReference>
<dbReference type="NCBIfam" id="TIGR01587">
    <property type="entry name" value="cas3_core"/>
    <property type="match status" value="1"/>
</dbReference>
<dbReference type="Pfam" id="PF18019">
    <property type="entry name" value="Cas3_HD"/>
    <property type="match status" value="1"/>
</dbReference>
<dbReference type="SMART" id="SM00490">
    <property type="entry name" value="HELICc"/>
    <property type="match status" value="1"/>
</dbReference>
<dbReference type="Pfam" id="PF18395">
    <property type="entry name" value="Cas3_C"/>
    <property type="match status" value="1"/>
</dbReference>
<dbReference type="InterPro" id="IPR050547">
    <property type="entry name" value="DEAD_box_RNA_helicases"/>
</dbReference>
<dbReference type="Gene3D" id="1.10.3210.30">
    <property type="match status" value="1"/>
</dbReference>
<dbReference type="RefSeq" id="WP_102238443.1">
    <property type="nucleotide sequence ID" value="NZ_PNHK01000002.1"/>
</dbReference>
<dbReference type="InterPro" id="IPR027417">
    <property type="entry name" value="P-loop_NTPase"/>
</dbReference>
<dbReference type="SMART" id="SM00487">
    <property type="entry name" value="DEXDc"/>
    <property type="match status" value="1"/>
</dbReference>
<dbReference type="InterPro" id="IPR014001">
    <property type="entry name" value="Helicase_ATP-bd"/>
</dbReference>
<dbReference type="GO" id="GO:0003723">
    <property type="term" value="F:RNA binding"/>
    <property type="evidence" value="ECO:0007669"/>
    <property type="project" value="TreeGrafter"/>
</dbReference>
<evidence type="ECO:0000256" key="4">
    <source>
        <dbReference type="ARBA" id="ARBA00022723"/>
    </source>
</evidence>
<evidence type="ECO:0000259" key="10">
    <source>
        <dbReference type="PROSITE" id="PS51643"/>
    </source>
</evidence>
<reference evidence="11 12" key="1">
    <citation type="submission" date="2017-09" db="EMBL/GenBank/DDBJ databases">
        <title>Bacterial strain isolated from the female urinary microbiota.</title>
        <authorList>
            <person name="Thomas-White K."/>
            <person name="Kumar N."/>
            <person name="Forster S."/>
            <person name="Putonti C."/>
            <person name="Lawley T."/>
            <person name="Wolfe A.J."/>
        </authorList>
    </citation>
    <scope>NUCLEOTIDE SEQUENCE [LARGE SCALE GENOMIC DNA]</scope>
    <source>
        <strain evidence="11 12">UMB1301</strain>
    </source>
</reference>
<dbReference type="InterPro" id="IPR006474">
    <property type="entry name" value="Helicase_Cas3_CRISPR-ass_core"/>
</dbReference>
<keyword evidence="5" id="KW-0547">Nucleotide-binding</keyword>
<dbReference type="GO" id="GO:0005524">
    <property type="term" value="F:ATP binding"/>
    <property type="evidence" value="ECO:0007669"/>
    <property type="project" value="UniProtKB-KW"/>
</dbReference>
<organism evidence="11 12">
    <name type="scientific">Brevibacterium paucivorans</name>
    <dbReference type="NCBI Taxonomy" id="170994"/>
    <lineage>
        <taxon>Bacteria</taxon>
        <taxon>Bacillati</taxon>
        <taxon>Actinomycetota</taxon>
        <taxon>Actinomycetes</taxon>
        <taxon>Micrococcales</taxon>
        <taxon>Brevibacteriaceae</taxon>
        <taxon>Brevibacterium</taxon>
    </lineage>
</organism>
<dbReference type="InterPro" id="IPR006483">
    <property type="entry name" value="CRISPR-assoc_Cas3_HD"/>
</dbReference>
<dbReference type="GO" id="GO:0051607">
    <property type="term" value="P:defense response to virus"/>
    <property type="evidence" value="ECO:0007669"/>
    <property type="project" value="UniProtKB-KW"/>
</dbReference>
<feature type="domain" description="HD Cas3-type" evidence="10">
    <location>
        <begin position="28"/>
        <end position="246"/>
    </location>
</feature>
<evidence type="ECO:0000256" key="9">
    <source>
        <dbReference type="ARBA" id="ARBA00023118"/>
    </source>
</evidence>
<accession>A0A2N6VMU2</accession>
<dbReference type="InterPro" id="IPR001650">
    <property type="entry name" value="Helicase_C-like"/>
</dbReference>
<evidence type="ECO:0000256" key="1">
    <source>
        <dbReference type="ARBA" id="ARBA00006847"/>
    </source>
</evidence>
<dbReference type="PANTHER" id="PTHR47963">
    <property type="entry name" value="DEAD-BOX ATP-DEPENDENT RNA HELICASE 47, MITOCHONDRIAL"/>
    <property type="match status" value="1"/>
</dbReference>
<protein>
    <recommendedName>
        <fullName evidence="10">HD Cas3-type domain-containing protein</fullName>
    </recommendedName>
</protein>
<evidence type="ECO:0000313" key="11">
    <source>
        <dbReference type="EMBL" id="PMD05409.1"/>
    </source>
</evidence>
<dbReference type="PANTHER" id="PTHR47963:SF9">
    <property type="entry name" value="CRISPR-ASSOCIATED ENDONUCLEASE_HELICASE CAS3"/>
    <property type="match status" value="1"/>
</dbReference>
<dbReference type="InterPro" id="IPR038257">
    <property type="entry name" value="CRISPR-assoc_Cas3_HD_sf"/>
</dbReference>
<dbReference type="PROSITE" id="PS51643">
    <property type="entry name" value="HD_CAS3"/>
    <property type="match status" value="1"/>
</dbReference>